<keyword evidence="3" id="KW-1185">Reference proteome</keyword>
<dbReference type="EMBL" id="KL197710">
    <property type="protein sequence ID" value="KDQ63598.1"/>
    <property type="molecule type" value="Genomic_DNA"/>
</dbReference>
<keyword evidence="1" id="KW-0472">Membrane</keyword>
<keyword evidence="1" id="KW-1133">Transmembrane helix</keyword>
<dbReference type="InParanoid" id="A0A067Q969"/>
<evidence type="ECO:0000313" key="2">
    <source>
        <dbReference type="EMBL" id="KDQ63598.1"/>
    </source>
</evidence>
<dbReference type="OrthoDB" id="10261361at2759"/>
<evidence type="ECO:0000313" key="3">
    <source>
        <dbReference type="Proteomes" id="UP000027265"/>
    </source>
</evidence>
<feature type="transmembrane region" description="Helical" evidence="1">
    <location>
        <begin position="303"/>
        <end position="324"/>
    </location>
</feature>
<reference evidence="3" key="1">
    <citation type="journal article" date="2014" name="Proc. Natl. Acad. Sci. U.S.A.">
        <title>Extensive sampling of basidiomycete genomes demonstrates inadequacy of the white-rot/brown-rot paradigm for wood decay fungi.</title>
        <authorList>
            <person name="Riley R."/>
            <person name="Salamov A.A."/>
            <person name="Brown D.W."/>
            <person name="Nagy L.G."/>
            <person name="Floudas D."/>
            <person name="Held B.W."/>
            <person name="Levasseur A."/>
            <person name="Lombard V."/>
            <person name="Morin E."/>
            <person name="Otillar R."/>
            <person name="Lindquist E.A."/>
            <person name="Sun H."/>
            <person name="LaButti K.M."/>
            <person name="Schmutz J."/>
            <person name="Jabbour D."/>
            <person name="Luo H."/>
            <person name="Baker S.E."/>
            <person name="Pisabarro A.G."/>
            <person name="Walton J.D."/>
            <person name="Blanchette R.A."/>
            <person name="Henrissat B."/>
            <person name="Martin F."/>
            <person name="Cullen D."/>
            <person name="Hibbett D.S."/>
            <person name="Grigoriev I.V."/>
        </authorList>
    </citation>
    <scope>NUCLEOTIDE SEQUENCE [LARGE SCALE GENOMIC DNA]</scope>
    <source>
        <strain evidence="3">MUCL 33604</strain>
    </source>
</reference>
<gene>
    <name evidence="2" type="ORF">JAAARDRAFT_119276</name>
</gene>
<proteinExistence type="predicted"/>
<feature type="transmembrane region" description="Helical" evidence="1">
    <location>
        <begin position="228"/>
        <end position="249"/>
    </location>
</feature>
<feature type="transmembrane region" description="Helical" evidence="1">
    <location>
        <begin position="406"/>
        <end position="427"/>
    </location>
</feature>
<name>A0A067Q969_9AGAM</name>
<accession>A0A067Q969</accession>
<feature type="transmembrane region" description="Helical" evidence="1">
    <location>
        <begin position="377"/>
        <end position="394"/>
    </location>
</feature>
<dbReference type="STRING" id="933084.A0A067Q969"/>
<sequence>MFPPFDILAASGKTIDDLEKNSQIAPTWRNRDSILSGLVSIVLGITGSSAVATFYSLQGLMNTLQIFALILNTIVPRAGLNISATWKNLFLGKIPNILALNFASTMTESIVYLLIFMAVACILLYLFHRATAESAQISVIEGLQRPTKPSSGWGIVIVSFLLTVIYLPLSTMAVHVLVWSQDLWAVPNPYINATTSPPQVVPLGPSDEYRDPLDFCWATTMKRNEVNWAPALFIIAAIIVGLLTVWFPIRLRQLIKQSVPIVDPYTELGRLRTKPDMDREYSRLLARDTNPFSFLYSGFRRGWATYEAVYLFAKFSTLLVVAVVDPNNCLFRTLSSTKVTIARQFLLVIVASFFFVLQCFLGPFLDPINNASEWTSRLNYVLTAAVALGVAYNIPGSSILDGVILYIIYGVTYGLSVYFLIINMSIMHRTVKRLARRIDFSIDIFSPRQVFQIDLSHSSPHTKRRIWQETISALFLTSPECRIPKKQPMYFVQARDSEYPPYLMDFCGTPAERHVENLKILREVGSADYLEAVALVSGLEHEWFRHLEKEIQERFVGPDCYWKSPHERSIPGCTKYFGNAWWIPFPPTLVLRYDDGPLAVIRSVEDLEAYVVQNSSVQIRRRREVRMALRALDGQRVLWPYKLTQSVGAHHSCCRGRRYNARTTTYYQTGVLQIKHHGHLVWESTQLGSGFDVQLEYAKTANVDGGVFGLNDDYDLTAPLARFLALNHELIPQRLAHLEGVLFRYRQHHRRECLTKSRVLTYRFLTRVYDRPREPSGLAETSIEFESDLRVRQLMVGNEDVFRSSFERMSYVSTSEMATWWFLFWDDLWRRNHDTISALPLYASDFNPYYPTSIAYTPLPRPALEAFLTQRGMLHKPSKWGDFFHSGFLNRMYLRMNEVAFKGSSRVIWLHLGHNVSELDMEDVDIQTQARSSTLGTGGGTDHDDASIRPRPTFRWEGILADPIRQGKRHRNLFAKFEAWFGLTPLWRSGTPSNGVSLDVVLENGRYLVLNPDGSTSLSGSDLKV</sequence>
<dbReference type="AlphaFoldDB" id="A0A067Q969"/>
<keyword evidence="1" id="KW-0812">Transmembrane</keyword>
<evidence type="ECO:0000256" key="1">
    <source>
        <dbReference type="SAM" id="Phobius"/>
    </source>
</evidence>
<dbReference type="Proteomes" id="UP000027265">
    <property type="component" value="Unassembled WGS sequence"/>
</dbReference>
<feature type="transmembrane region" description="Helical" evidence="1">
    <location>
        <begin position="344"/>
        <end position="365"/>
    </location>
</feature>
<feature type="transmembrane region" description="Helical" evidence="1">
    <location>
        <begin position="109"/>
        <end position="127"/>
    </location>
</feature>
<feature type="transmembrane region" description="Helical" evidence="1">
    <location>
        <begin position="153"/>
        <end position="178"/>
    </location>
</feature>
<feature type="transmembrane region" description="Helical" evidence="1">
    <location>
        <begin position="34"/>
        <end position="55"/>
    </location>
</feature>
<protein>
    <submittedName>
        <fullName evidence="2">Uncharacterized protein</fullName>
    </submittedName>
</protein>
<dbReference type="HOGENOM" id="CLU_003027_0_0_1"/>
<organism evidence="2 3">
    <name type="scientific">Jaapia argillacea MUCL 33604</name>
    <dbReference type="NCBI Taxonomy" id="933084"/>
    <lineage>
        <taxon>Eukaryota</taxon>
        <taxon>Fungi</taxon>
        <taxon>Dikarya</taxon>
        <taxon>Basidiomycota</taxon>
        <taxon>Agaricomycotina</taxon>
        <taxon>Agaricomycetes</taxon>
        <taxon>Agaricomycetidae</taxon>
        <taxon>Jaapiales</taxon>
        <taxon>Jaapiaceae</taxon>
        <taxon>Jaapia</taxon>
    </lineage>
</organism>